<dbReference type="OrthoDB" id="304381at2157"/>
<dbReference type="EMBL" id="FNIA01000014">
    <property type="protein sequence ID" value="SDN08429.1"/>
    <property type="molecule type" value="Genomic_DNA"/>
</dbReference>
<evidence type="ECO:0000256" key="3">
    <source>
        <dbReference type="ARBA" id="ARBA00022729"/>
    </source>
</evidence>
<organism evidence="6 7">
    <name type="scientific">Haloarchaeobius iranensis</name>
    <dbReference type="NCBI Taxonomy" id="996166"/>
    <lineage>
        <taxon>Archaea</taxon>
        <taxon>Methanobacteriati</taxon>
        <taxon>Methanobacteriota</taxon>
        <taxon>Stenosarchaea group</taxon>
        <taxon>Halobacteria</taxon>
        <taxon>Halobacteriales</taxon>
        <taxon>Halorubellaceae</taxon>
        <taxon>Haloarchaeobius</taxon>
    </lineage>
</organism>
<dbReference type="RefSeq" id="WP_089734488.1">
    <property type="nucleotide sequence ID" value="NZ_FNIA01000014.1"/>
</dbReference>
<gene>
    <name evidence="6" type="ORF">SAMN05192554_11473</name>
</gene>
<evidence type="ECO:0000313" key="7">
    <source>
        <dbReference type="Proteomes" id="UP000199370"/>
    </source>
</evidence>
<evidence type="ECO:0000256" key="2">
    <source>
        <dbReference type="ARBA" id="ARBA00022448"/>
    </source>
</evidence>
<dbReference type="AlphaFoldDB" id="A0A1G9YGV7"/>
<comment type="subcellular location">
    <subcellularLocation>
        <location evidence="1">Cell envelope</location>
    </subcellularLocation>
</comment>
<dbReference type="SUPFAM" id="SSF53807">
    <property type="entry name" value="Helical backbone' metal receptor"/>
    <property type="match status" value="1"/>
</dbReference>
<dbReference type="Proteomes" id="UP000199370">
    <property type="component" value="Unassembled WGS sequence"/>
</dbReference>
<evidence type="ECO:0000256" key="1">
    <source>
        <dbReference type="ARBA" id="ARBA00004196"/>
    </source>
</evidence>
<evidence type="ECO:0000259" key="5">
    <source>
        <dbReference type="Pfam" id="PF01497"/>
    </source>
</evidence>
<evidence type="ECO:0000313" key="6">
    <source>
        <dbReference type="EMBL" id="SDN08429.1"/>
    </source>
</evidence>
<feature type="region of interest" description="Disordered" evidence="4">
    <location>
        <begin position="31"/>
        <end position="81"/>
    </location>
</feature>
<reference evidence="6 7" key="1">
    <citation type="submission" date="2016-10" db="EMBL/GenBank/DDBJ databases">
        <authorList>
            <person name="de Groot N.N."/>
        </authorList>
    </citation>
    <scope>NUCLEOTIDE SEQUENCE [LARGE SCALE GENOMIC DNA]</scope>
    <source>
        <strain evidence="7">EB21,IBRC-M 10013,KCTC 4048</strain>
    </source>
</reference>
<dbReference type="Gene3D" id="3.40.50.1980">
    <property type="entry name" value="Nitrogenase molybdenum iron protein domain"/>
    <property type="match status" value="2"/>
</dbReference>
<dbReference type="PANTHER" id="PTHR30532">
    <property type="entry name" value="IRON III DICITRATE-BINDING PERIPLASMIC PROTEIN"/>
    <property type="match status" value="1"/>
</dbReference>
<keyword evidence="3" id="KW-0732">Signal</keyword>
<accession>A0A1G9YGV7</accession>
<name>A0A1G9YGV7_9EURY</name>
<keyword evidence="7" id="KW-1185">Reference proteome</keyword>
<feature type="domain" description="Fe/B12 periplasmic-binding" evidence="5">
    <location>
        <begin position="199"/>
        <end position="351"/>
    </location>
</feature>
<proteinExistence type="predicted"/>
<keyword evidence="2" id="KW-0813">Transport</keyword>
<dbReference type="PANTHER" id="PTHR30532:SF1">
    <property type="entry name" value="IRON(3+)-HYDROXAMATE-BINDING PROTEIN FHUD"/>
    <property type="match status" value="1"/>
</dbReference>
<dbReference type="STRING" id="996166.SAMN05192554_11473"/>
<dbReference type="InterPro" id="IPR051313">
    <property type="entry name" value="Bact_iron-sidero_bind"/>
</dbReference>
<sequence length="415" mass="45621">MVDAPDRRGESTRREYLTYGGTAIGGALLAGCLGDGDDGERSGDSTTATPDPGETTDPAVTETEGDDVESGPYTVSLSPTGAVTFDSPPESVFTRLTHHAGMAFALGRGDDVNAMHAPDYYHALWNQFTPRLPGVSVDWQGLYSSWQPDKETLFELDSDVHLADPAWLVQLGNWGRDDLDEIAENVGPWFGNSLSDRHQSPPAGWEYEYYSLWEQFGIVADAFRERERYEALATVHDELLARIERGVQSVDEQPTAAMALPQDVDQIYVYKVNDPGFLTAHTRPFEVGDAFGDEFASGDAVDIEGLLAADPDVLFGVGGMHPDTDMAAVRENLLDHPVGRELTAVQDDRVHAQGARYQGPVLNLFQLEMTAKQLYPDEFGEWPRYASGPYPELPAEAQLFDRERVASIVRGEFEG</sequence>
<evidence type="ECO:0000256" key="4">
    <source>
        <dbReference type="SAM" id="MobiDB-lite"/>
    </source>
</evidence>
<dbReference type="InterPro" id="IPR002491">
    <property type="entry name" value="ABC_transptr_periplasmic_BD"/>
</dbReference>
<dbReference type="Pfam" id="PF01497">
    <property type="entry name" value="Peripla_BP_2"/>
    <property type="match status" value="1"/>
</dbReference>
<dbReference type="PROSITE" id="PS51257">
    <property type="entry name" value="PROKAR_LIPOPROTEIN"/>
    <property type="match status" value="1"/>
</dbReference>
<protein>
    <submittedName>
        <fullName evidence="6">ABC-type Fe3+-hydroxamate transport system, substrate-binding protein</fullName>
    </submittedName>
</protein>